<accession>A0A182QF39</accession>
<proteinExistence type="predicted"/>
<protein>
    <submittedName>
        <fullName evidence="2">Uncharacterized protein</fullName>
    </submittedName>
</protein>
<name>A0A182QF39_9DIPT</name>
<dbReference type="VEuPathDB" id="VectorBase:AFAF008896"/>
<reference evidence="3" key="1">
    <citation type="submission" date="2014-01" db="EMBL/GenBank/DDBJ databases">
        <title>The Genome Sequence of Anopheles farauti FAR1 (V2).</title>
        <authorList>
            <consortium name="The Broad Institute Genomics Platform"/>
            <person name="Neafsey D.E."/>
            <person name="Besansky N."/>
            <person name="Howell P."/>
            <person name="Walton C."/>
            <person name="Young S.K."/>
            <person name="Zeng Q."/>
            <person name="Gargeya S."/>
            <person name="Fitzgerald M."/>
            <person name="Haas B."/>
            <person name="Abouelleil A."/>
            <person name="Allen A.W."/>
            <person name="Alvarado L."/>
            <person name="Arachchi H.M."/>
            <person name="Berlin A.M."/>
            <person name="Chapman S.B."/>
            <person name="Gainer-Dewar J."/>
            <person name="Goldberg J."/>
            <person name="Griggs A."/>
            <person name="Gujja S."/>
            <person name="Hansen M."/>
            <person name="Howarth C."/>
            <person name="Imamovic A."/>
            <person name="Ireland A."/>
            <person name="Larimer J."/>
            <person name="McCowan C."/>
            <person name="Murphy C."/>
            <person name="Pearson M."/>
            <person name="Poon T.W."/>
            <person name="Priest M."/>
            <person name="Roberts A."/>
            <person name="Saif S."/>
            <person name="Shea T."/>
            <person name="Sisk P."/>
            <person name="Sykes S."/>
            <person name="Wortman J."/>
            <person name="Nusbaum C."/>
            <person name="Birren B."/>
        </authorList>
    </citation>
    <scope>NUCLEOTIDE SEQUENCE [LARGE SCALE GENOMIC DNA]</scope>
    <source>
        <strain evidence="3">FAR1</strain>
    </source>
</reference>
<dbReference type="Proteomes" id="UP000075886">
    <property type="component" value="Unassembled WGS sequence"/>
</dbReference>
<dbReference type="AlphaFoldDB" id="A0A182QF39"/>
<organism evidence="2 3">
    <name type="scientific">Anopheles farauti</name>
    <dbReference type="NCBI Taxonomy" id="69004"/>
    <lineage>
        <taxon>Eukaryota</taxon>
        <taxon>Metazoa</taxon>
        <taxon>Ecdysozoa</taxon>
        <taxon>Arthropoda</taxon>
        <taxon>Hexapoda</taxon>
        <taxon>Insecta</taxon>
        <taxon>Pterygota</taxon>
        <taxon>Neoptera</taxon>
        <taxon>Endopterygota</taxon>
        <taxon>Diptera</taxon>
        <taxon>Nematocera</taxon>
        <taxon>Culicoidea</taxon>
        <taxon>Culicidae</taxon>
        <taxon>Anophelinae</taxon>
        <taxon>Anopheles</taxon>
    </lineage>
</organism>
<feature type="transmembrane region" description="Helical" evidence="1">
    <location>
        <begin position="20"/>
        <end position="41"/>
    </location>
</feature>
<keyword evidence="3" id="KW-1185">Reference proteome</keyword>
<keyword evidence="1" id="KW-1133">Transmembrane helix</keyword>
<keyword evidence="1" id="KW-0472">Membrane</keyword>
<keyword evidence="1" id="KW-0812">Transmembrane</keyword>
<evidence type="ECO:0000313" key="3">
    <source>
        <dbReference type="Proteomes" id="UP000075886"/>
    </source>
</evidence>
<evidence type="ECO:0000313" key="2">
    <source>
        <dbReference type="EnsemblMetazoa" id="AFAF008896-PA"/>
    </source>
</evidence>
<dbReference type="EnsemblMetazoa" id="AFAF008896-RA">
    <property type="protein sequence ID" value="AFAF008896-PA"/>
    <property type="gene ID" value="AFAF008896"/>
</dbReference>
<reference evidence="2" key="2">
    <citation type="submission" date="2020-05" db="UniProtKB">
        <authorList>
            <consortium name="EnsemblMetazoa"/>
        </authorList>
    </citation>
    <scope>IDENTIFICATION</scope>
    <source>
        <strain evidence="2">FAR1</strain>
    </source>
</reference>
<evidence type="ECO:0000256" key="1">
    <source>
        <dbReference type="SAM" id="Phobius"/>
    </source>
</evidence>
<dbReference type="EMBL" id="AXCN02000237">
    <property type="status" value="NOT_ANNOTATED_CDS"/>
    <property type="molecule type" value="Genomic_DNA"/>
</dbReference>
<sequence length="102" mass="11623">MFETRSIDPKHQKQHNLLTIMAKLGLLFVVIFCIIQITLAARLRRDVIEDGISGFKQTISDTFTKENVDNFFNKLSEFGETFKTKTSEIGETIAKKVNEAVN</sequence>